<proteinExistence type="predicted"/>
<evidence type="ECO:0000313" key="2">
    <source>
        <dbReference type="Proteomes" id="UP001243375"/>
    </source>
</evidence>
<evidence type="ECO:0000313" key="1">
    <source>
        <dbReference type="EMBL" id="KAJ9115936.1"/>
    </source>
</evidence>
<keyword evidence="2" id="KW-1185">Reference proteome</keyword>
<dbReference type="EMBL" id="JASBWU010000015">
    <property type="protein sequence ID" value="KAJ9115936.1"/>
    <property type="molecule type" value="Genomic_DNA"/>
</dbReference>
<reference evidence="1" key="1">
    <citation type="submission" date="2023-04" db="EMBL/GenBank/DDBJ databases">
        <title>Draft Genome sequencing of Naganishia species isolated from polar environments using Oxford Nanopore Technology.</title>
        <authorList>
            <person name="Leo P."/>
            <person name="Venkateswaran K."/>
        </authorList>
    </citation>
    <scope>NUCLEOTIDE SEQUENCE</scope>
    <source>
        <strain evidence="1">MNA-CCFEE 5425</strain>
    </source>
</reference>
<accession>A0ACC2WXR4</accession>
<gene>
    <name evidence="1" type="ORF">QFC22_005079</name>
</gene>
<organism evidence="1 2">
    <name type="scientific">Naganishia vaughanmartiniae</name>
    <dbReference type="NCBI Taxonomy" id="1424756"/>
    <lineage>
        <taxon>Eukaryota</taxon>
        <taxon>Fungi</taxon>
        <taxon>Dikarya</taxon>
        <taxon>Basidiomycota</taxon>
        <taxon>Agaricomycotina</taxon>
        <taxon>Tremellomycetes</taxon>
        <taxon>Filobasidiales</taxon>
        <taxon>Filobasidiaceae</taxon>
        <taxon>Naganishia</taxon>
    </lineage>
</organism>
<dbReference type="Proteomes" id="UP001243375">
    <property type="component" value="Unassembled WGS sequence"/>
</dbReference>
<protein>
    <submittedName>
        <fullName evidence="1">Uncharacterized protein</fullName>
    </submittedName>
</protein>
<sequence length="500" mass="56425">MGSDFPPPPPYTKNQAPFPLYALPLTPDASPVDWERTGPGRPASPSGSDASPLHPPGAPLYGLGFHPSCFEDELQTITISAPQPILHDVVDGIPSPHVTPFLVQPPFNKTRLQRSIMSLPNSPILSGLFSPNVKTARYSLRRRRRSRQLYHRMIWATCAILILFVIQHKIARTAWFNSWMKRNNQWSAELHTAEDTIYGLEEDYTPKYYHRTQRHQYFQHIPPSSRSVAEEGESDVPFIVVGDEVERHPLAETALTENQESFFADAATNVNQLAISEQIDNMLSAPETTSFVSSMGVDAVSAYHEAISVMAAADIDIILDASRDNVLSTLRRVDDNRRSFLKAMMRFLTEGGHLPDEWKSEASFESVMRNIWTTVPNDRDFPDMFATTSERSRAIRPMFDGKWENEIASKADVTVFIRGASTRSQRLRKVFSPYKTVVQPYFVDLDQRPDGDIIASLLQRLTGIDTLPNVMVGFESIGGWQQILVLQSEGRLQERLVARR</sequence>
<comment type="caution">
    <text evidence="1">The sequence shown here is derived from an EMBL/GenBank/DDBJ whole genome shotgun (WGS) entry which is preliminary data.</text>
</comment>
<name>A0ACC2WXR4_9TREE</name>